<keyword evidence="15" id="KW-1185">Reference proteome</keyword>
<dbReference type="SUPFAM" id="SSF49464">
    <property type="entry name" value="Carboxypeptidase regulatory domain-like"/>
    <property type="match status" value="1"/>
</dbReference>
<keyword evidence="8" id="KW-0675">Receptor</keyword>
<evidence type="ECO:0000256" key="7">
    <source>
        <dbReference type="ARBA" id="ARBA00023136"/>
    </source>
</evidence>
<dbReference type="PANTHER" id="PTHR30069">
    <property type="entry name" value="TONB-DEPENDENT OUTER MEMBRANE RECEPTOR"/>
    <property type="match status" value="1"/>
</dbReference>
<dbReference type="PROSITE" id="PS52016">
    <property type="entry name" value="TONB_DEPENDENT_REC_3"/>
    <property type="match status" value="1"/>
</dbReference>
<dbReference type="InterPro" id="IPR023996">
    <property type="entry name" value="TonB-dep_OMP_SusC/RagA"/>
</dbReference>
<dbReference type="InterPro" id="IPR023997">
    <property type="entry name" value="TonB-dep_OMP_SusC/RagA_CS"/>
</dbReference>
<dbReference type="InterPro" id="IPR012910">
    <property type="entry name" value="Plug_dom"/>
</dbReference>
<dbReference type="Gene3D" id="2.60.40.1120">
    <property type="entry name" value="Carboxypeptidase-like, regulatory domain"/>
    <property type="match status" value="1"/>
</dbReference>
<keyword evidence="3 10" id="KW-1134">Transmembrane beta strand</keyword>
<evidence type="ECO:0000256" key="6">
    <source>
        <dbReference type="ARBA" id="ARBA00023077"/>
    </source>
</evidence>
<keyword evidence="7 10" id="KW-0472">Membrane</keyword>
<dbReference type="EMBL" id="FOMH01000005">
    <property type="protein sequence ID" value="SFD20143.1"/>
    <property type="molecule type" value="Genomic_DNA"/>
</dbReference>
<dbReference type="InterPro" id="IPR039426">
    <property type="entry name" value="TonB-dep_rcpt-like"/>
</dbReference>
<evidence type="ECO:0000256" key="5">
    <source>
        <dbReference type="ARBA" id="ARBA00022729"/>
    </source>
</evidence>
<evidence type="ECO:0000256" key="11">
    <source>
        <dbReference type="RuleBase" id="RU003357"/>
    </source>
</evidence>
<sequence length="1005" mass="109506">MNSKNTKSVLHQMWTAKAAVLMIFMLFLSAGTFAQGKKQISGTVYDNTGNVLPGASIIEVGTKNGTTTDFDGKFSLQVAVGGAIEVSFIGSTTQKVQITANTSNYDVRLQNDGYALAEVQVVSVGYGKVKKSDLTGAISTVGADDLVKGTISSTEQVLQGKVAGLNIIRPSGDPAAGSTIRLRGGTSLTASNSPLIVVDGIAGVDINVVQPADIKSVDVLKDASATAIYGSRGANGVIMITTKSGTKGVSVTYNGLSSIGYVTDNLDLLSANQWRGYVRQTGNADAVDYGGNTNWQKAIEQTAISQSHTLSINSGKADSGFRTSIGYLNNEGVIKKSGLERISGNVSAYQFLGDNKDVKFDMGLFANIDKWHPIDYRIFERAYNLNPTIPVYNEDGSFSSVTGNIYQNPVEILTNRTFDNERHRLLGYFKTDVKFLNDFTATANISLEHNAVKGGTYKPSYAVMEGQTEGGFAQRTYAEYTNAQGELYVNYNKTIDKHNISALAGYSYLENIYQGFGAQRGGFVTDAFSYNNLGAGYNYRLGDVYSYKGKSNLVSFYARANYGYDGKYLLTATVRRDGSSRFGENNKWGTFPSASAAWRISNEEFMESSKGWLDNLKLRVGYGVTGNQDGIGEYKSLSILGVGNDSYYDPVTKTWSLAYSPKQNPNPDLKWESTEQINVGFDFGLFNRITGSFEYYSKTTKDLLYTYEVPQPPYLVGTMLANVGEMSNKGVELTLNADIIKGDKFNWNANLTLGHNVQKIEKLSNPTYKTDVIYSGSLHGLAGMSGQYSQIIAEGYPVGTFWGFRNAGLDADGKIQYYNAAGQVVQESALVDADKTDLGNIQPDLTLGLAMNFTYGNFDLGISGYGMFGQKALNATNMMLNDPNRLPSFNVPDDFLNSGITSAPKYSDYWIEDASFFRLQTLSLGYTLPLKYKKSKVRFYVMGENLFVFTSYKGVDPEIGLNAQDGINQTGVMDQTGLAAPGIDRYNNYPRPTTISVGLNFTLNN</sequence>
<evidence type="ECO:0000313" key="15">
    <source>
        <dbReference type="Proteomes" id="UP000199672"/>
    </source>
</evidence>
<comment type="subcellular location">
    <subcellularLocation>
        <location evidence="1 10">Cell outer membrane</location>
        <topology evidence="1 10">Multi-pass membrane protein</topology>
    </subcellularLocation>
</comment>
<dbReference type="RefSeq" id="WP_244165364.1">
    <property type="nucleotide sequence ID" value="NZ_FOMH01000005.1"/>
</dbReference>
<keyword evidence="6 11" id="KW-0798">TonB box</keyword>
<dbReference type="InterPro" id="IPR008969">
    <property type="entry name" value="CarboxyPept-like_regulatory"/>
</dbReference>
<dbReference type="STRING" id="739143.SAMN05216297_105242"/>
<dbReference type="Gene3D" id="2.170.130.10">
    <property type="entry name" value="TonB-dependent receptor, plug domain"/>
    <property type="match status" value="1"/>
</dbReference>
<proteinExistence type="inferred from homology"/>
<dbReference type="NCBIfam" id="TIGR04057">
    <property type="entry name" value="SusC_RagA_signa"/>
    <property type="match status" value="1"/>
</dbReference>
<evidence type="ECO:0000313" key="14">
    <source>
        <dbReference type="EMBL" id="SFD20143.1"/>
    </source>
</evidence>
<comment type="similarity">
    <text evidence="10 11">Belongs to the TonB-dependent receptor family.</text>
</comment>
<keyword evidence="9 10" id="KW-0998">Cell outer membrane</keyword>
<dbReference type="Proteomes" id="UP000199672">
    <property type="component" value="Unassembled WGS sequence"/>
</dbReference>
<evidence type="ECO:0000256" key="8">
    <source>
        <dbReference type="ARBA" id="ARBA00023170"/>
    </source>
</evidence>
<organism evidence="14 15">
    <name type="scientific">Flavobacterium phragmitis</name>
    <dbReference type="NCBI Taxonomy" id="739143"/>
    <lineage>
        <taxon>Bacteria</taxon>
        <taxon>Pseudomonadati</taxon>
        <taxon>Bacteroidota</taxon>
        <taxon>Flavobacteriia</taxon>
        <taxon>Flavobacteriales</taxon>
        <taxon>Flavobacteriaceae</taxon>
        <taxon>Flavobacterium</taxon>
    </lineage>
</organism>
<dbReference type="InterPro" id="IPR037066">
    <property type="entry name" value="Plug_dom_sf"/>
</dbReference>
<dbReference type="SUPFAM" id="SSF56935">
    <property type="entry name" value="Porins"/>
    <property type="match status" value="1"/>
</dbReference>
<dbReference type="GO" id="GO:0015344">
    <property type="term" value="F:siderophore uptake transmembrane transporter activity"/>
    <property type="evidence" value="ECO:0007669"/>
    <property type="project" value="TreeGrafter"/>
</dbReference>
<dbReference type="NCBIfam" id="TIGR04056">
    <property type="entry name" value="OMP_RagA_SusC"/>
    <property type="match status" value="1"/>
</dbReference>
<name>A0A1I1QLJ8_9FLAO</name>
<evidence type="ECO:0000256" key="9">
    <source>
        <dbReference type="ARBA" id="ARBA00023237"/>
    </source>
</evidence>
<dbReference type="Pfam" id="PF13715">
    <property type="entry name" value="CarbopepD_reg_2"/>
    <property type="match status" value="1"/>
</dbReference>
<keyword evidence="5" id="KW-0732">Signal</keyword>
<dbReference type="GO" id="GO:0044718">
    <property type="term" value="P:siderophore transmembrane transport"/>
    <property type="evidence" value="ECO:0007669"/>
    <property type="project" value="TreeGrafter"/>
</dbReference>
<dbReference type="InterPro" id="IPR036942">
    <property type="entry name" value="Beta-barrel_TonB_sf"/>
</dbReference>
<keyword evidence="4 10" id="KW-0812">Transmembrane</keyword>
<evidence type="ECO:0000259" key="13">
    <source>
        <dbReference type="Pfam" id="PF07715"/>
    </source>
</evidence>
<dbReference type="AlphaFoldDB" id="A0A1I1QLJ8"/>
<reference evidence="15" key="1">
    <citation type="submission" date="2016-10" db="EMBL/GenBank/DDBJ databases">
        <authorList>
            <person name="Varghese N."/>
            <person name="Submissions S."/>
        </authorList>
    </citation>
    <scope>NUCLEOTIDE SEQUENCE [LARGE SCALE GENOMIC DNA]</scope>
    <source>
        <strain evidence="15">CGMCC 1.10370</strain>
    </source>
</reference>
<gene>
    <name evidence="14" type="ORF">SAMN05216297_105242</name>
</gene>
<protein>
    <submittedName>
        <fullName evidence="14">Iron complex outermembrane recepter protein</fullName>
    </submittedName>
</protein>
<feature type="domain" description="TonB-dependent receptor-like beta-barrel" evidence="12">
    <location>
        <begin position="490"/>
        <end position="859"/>
    </location>
</feature>
<dbReference type="InterPro" id="IPR000531">
    <property type="entry name" value="Beta-barrel_TonB"/>
</dbReference>
<dbReference type="Pfam" id="PF07715">
    <property type="entry name" value="Plug"/>
    <property type="match status" value="1"/>
</dbReference>
<evidence type="ECO:0000259" key="12">
    <source>
        <dbReference type="Pfam" id="PF00593"/>
    </source>
</evidence>
<dbReference type="Gene3D" id="2.40.170.20">
    <property type="entry name" value="TonB-dependent receptor, beta-barrel domain"/>
    <property type="match status" value="1"/>
</dbReference>
<evidence type="ECO:0000256" key="3">
    <source>
        <dbReference type="ARBA" id="ARBA00022452"/>
    </source>
</evidence>
<evidence type="ECO:0000256" key="2">
    <source>
        <dbReference type="ARBA" id="ARBA00022448"/>
    </source>
</evidence>
<evidence type="ECO:0000256" key="10">
    <source>
        <dbReference type="PROSITE-ProRule" id="PRU01360"/>
    </source>
</evidence>
<dbReference type="Pfam" id="PF00593">
    <property type="entry name" value="TonB_dep_Rec_b-barrel"/>
    <property type="match status" value="1"/>
</dbReference>
<keyword evidence="2 10" id="KW-0813">Transport</keyword>
<evidence type="ECO:0000256" key="1">
    <source>
        <dbReference type="ARBA" id="ARBA00004571"/>
    </source>
</evidence>
<feature type="domain" description="TonB-dependent receptor plug" evidence="13">
    <location>
        <begin position="131"/>
        <end position="237"/>
    </location>
</feature>
<accession>A0A1I1QLJ8</accession>
<dbReference type="GO" id="GO:0009279">
    <property type="term" value="C:cell outer membrane"/>
    <property type="evidence" value="ECO:0007669"/>
    <property type="project" value="UniProtKB-SubCell"/>
</dbReference>
<evidence type="ECO:0000256" key="4">
    <source>
        <dbReference type="ARBA" id="ARBA00022692"/>
    </source>
</evidence>
<dbReference type="PANTHER" id="PTHR30069:SF29">
    <property type="entry name" value="HEMOGLOBIN AND HEMOGLOBIN-HAPTOGLOBIN-BINDING PROTEIN 1-RELATED"/>
    <property type="match status" value="1"/>
</dbReference>